<evidence type="ECO:0000259" key="5">
    <source>
        <dbReference type="Pfam" id="PF13613"/>
    </source>
</evidence>
<keyword evidence="7" id="KW-1185">Reference proteome</keyword>
<dbReference type="Proteomes" id="UP000821853">
    <property type="component" value="Chromosome 9"/>
</dbReference>
<proteinExistence type="predicted"/>
<gene>
    <name evidence="6" type="ORF">HPB48_023067</name>
</gene>
<comment type="caution">
    <text evidence="6">The sequence shown here is derived from an EMBL/GenBank/DDBJ whole genome shotgun (WGS) entry which is preliminary data.</text>
</comment>
<feature type="coiled-coil region" evidence="3">
    <location>
        <begin position="7"/>
        <end position="73"/>
    </location>
</feature>
<evidence type="ECO:0000256" key="2">
    <source>
        <dbReference type="ARBA" id="ARBA00022723"/>
    </source>
</evidence>
<dbReference type="InterPro" id="IPR027806">
    <property type="entry name" value="HARBI1_dom"/>
</dbReference>
<evidence type="ECO:0000256" key="3">
    <source>
        <dbReference type="SAM" id="Coils"/>
    </source>
</evidence>
<keyword evidence="2" id="KW-0479">Metal-binding</keyword>
<organism evidence="6 7">
    <name type="scientific">Haemaphysalis longicornis</name>
    <name type="common">Bush tick</name>
    <dbReference type="NCBI Taxonomy" id="44386"/>
    <lineage>
        <taxon>Eukaryota</taxon>
        <taxon>Metazoa</taxon>
        <taxon>Ecdysozoa</taxon>
        <taxon>Arthropoda</taxon>
        <taxon>Chelicerata</taxon>
        <taxon>Arachnida</taxon>
        <taxon>Acari</taxon>
        <taxon>Parasitiformes</taxon>
        <taxon>Ixodida</taxon>
        <taxon>Ixodoidea</taxon>
        <taxon>Ixodidae</taxon>
        <taxon>Haemaphysalinae</taxon>
        <taxon>Haemaphysalis</taxon>
    </lineage>
</organism>
<dbReference type="VEuPathDB" id="VectorBase:HLOH_049206"/>
<evidence type="ECO:0008006" key="8">
    <source>
        <dbReference type="Google" id="ProtNLM"/>
    </source>
</evidence>
<evidence type="ECO:0000313" key="7">
    <source>
        <dbReference type="Proteomes" id="UP000821853"/>
    </source>
</evidence>
<dbReference type="InterPro" id="IPR027805">
    <property type="entry name" value="Transposase_HTH_dom"/>
</dbReference>
<feature type="domain" description="DDE Tnp4" evidence="4">
    <location>
        <begin position="221"/>
        <end position="380"/>
    </location>
</feature>
<dbReference type="PANTHER" id="PTHR23080">
    <property type="entry name" value="THAP DOMAIN PROTEIN"/>
    <property type="match status" value="1"/>
</dbReference>
<name>A0A9J6GVJ9_HAELO</name>
<dbReference type="AlphaFoldDB" id="A0A9J6GVJ9"/>
<reference evidence="6 7" key="1">
    <citation type="journal article" date="2020" name="Cell">
        <title>Large-Scale Comparative Analyses of Tick Genomes Elucidate Their Genetic Diversity and Vector Capacities.</title>
        <authorList>
            <consortium name="Tick Genome and Microbiome Consortium (TIGMIC)"/>
            <person name="Jia N."/>
            <person name="Wang J."/>
            <person name="Shi W."/>
            <person name="Du L."/>
            <person name="Sun Y."/>
            <person name="Zhan W."/>
            <person name="Jiang J.F."/>
            <person name="Wang Q."/>
            <person name="Zhang B."/>
            <person name="Ji P."/>
            <person name="Bell-Sakyi L."/>
            <person name="Cui X.M."/>
            <person name="Yuan T.T."/>
            <person name="Jiang B.G."/>
            <person name="Yang W.F."/>
            <person name="Lam T.T."/>
            <person name="Chang Q.C."/>
            <person name="Ding S.J."/>
            <person name="Wang X.J."/>
            <person name="Zhu J.G."/>
            <person name="Ruan X.D."/>
            <person name="Zhao L."/>
            <person name="Wei J.T."/>
            <person name="Ye R.Z."/>
            <person name="Que T.C."/>
            <person name="Du C.H."/>
            <person name="Zhou Y.H."/>
            <person name="Cheng J.X."/>
            <person name="Dai P.F."/>
            <person name="Guo W.B."/>
            <person name="Han X.H."/>
            <person name="Huang E.J."/>
            <person name="Li L.F."/>
            <person name="Wei W."/>
            <person name="Gao Y.C."/>
            <person name="Liu J.Z."/>
            <person name="Shao H.Z."/>
            <person name="Wang X."/>
            <person name="Wang C.C."/>
            <person name="Yang T.C."/>
            <person name="Huo Q.B."/>
            <person name="Li W."/>
            <person name="Chen H.Y."/>
            <person name="Chen S.E."/>
            <person name="Zhou L.G."/>
            <person name="Ni X.B."/>
            <person name="Tian J.H."/>
            <person name="Sheng Y."/>
            <person name="Liu T."/>
            <person name="Pan Y.S."/>
            <person name="Xia L.Y."/>
            <person name="Li J."/>
            <person name="Zhao F."/>
            <person name="Cao W.C."/>
        </authorList>
    </citation>
    <scope>NUCLEOTIDE SEQUENCE [LARGE SCALE GENOMIC DNA]</scope>
    <source>
        <strain evidence="6">HaeL-2018</strain>
    </source>
</reference>
<evidence type="ECO:0000313" key="6">
    <source>
        <dbReference type="EMBL" id="KAH9382470.1"/>
    </source>
</evidence>
<dbReference type="EMBL" id="JABSTR010000011">
    <property type="protein sequence ID" value="KAH9382470.1"/>
    <property type="molecule type" value="Genomic_DNA"/>
</dbReference>
<dbReference type="OrthoDB" id="6511592at2759"/>
<feature type="domain" description="Transposase Helix-turn-helix" evidence="5">
    <location>
        <begin position="140"/>
        <end position="189"/>
    </location>
</feature>
<dbReference type="GO" id="GO:0046872">
    <property type="term" value="F:metal ion binding"/>
    <property type="evidence" value="ECO:0007669"/>
    <property type="project" value="UniProtKB-KW"/>
</dbReference>
<accession>A0A9J6GVJ9</accession>
<sequence length="392" mass="44078">MQDSDEVETLKVVVQKQAEQIELLKEQCSGLKRKLEEAQSREALQEKKQAEDLSKLQKQCDGLREELLQAKAAAYKAEGDLLVIQQQLEEEKLKNAPFCIDCFKGSSEQMMFYTGLPEYDTFVAVAELADPGSNSQGRKRKLDRENELFLVLVRLRLGLFEQDLADRFAISQPTVSRMCCEWVNLIYAKVIKMPIWPSREAVNDTVPASFTEKCKKTRVILDATEIRCAVPSSLALQSSTYSQYKSANTFKGLIGIMPSGQLSFVSELYTGCMSDRECVIQSGFLDLSFDEGDVVMADKGFKIADLLEEKGVSLNIPPFLQNGKLSEQEVRETQEIASLRIHVERRIQRIKAFHIFDRPVPLTLAPVVTQIWTVVAVLTNLQSDLIANPGVV</sequence>
<dbReference type="PANTHER" id="PTHR23080:SF143">
    <property type="entry name" value="SI:DKEY-56D12.4"/>
    <property type="match status" value="1"/>
</dbReference>
<dbReference type="Pfam" id="PF13359">
    <property type="entry name" value="DDE_Tnp_4"/>
    <property type="match status" value="1"/>
</dbReference>
<comment type="cofactor">
    <cofactor evidence="1">
        <name>a divalent metal cation</name>
        <dbReference type="ChEBI" id="CHEBI:60240"/>
    </cofactor>
</comment>
<dbReference type="OMA" id="QPMEYNS"/>
<keyword evidence="3" id="KW-0175">Coiled coil</keyword>
<protein>
    <recommendedName>
        <fullName evidence="8">Tick transposon</fullName>
    </recommendedName>
</protein>
<evidence type="ECO:0000259" key="4">
    <source>
        <dbReference type="Pfam" id="PF13359"/>
    </source>
</evidence>
<dbReference type="Pfam" id="PF13613">
    <property type="entry name" value="HTH_Tnp_4"/>
    <property type="match status" value="1"/>
</dbReference>
<evidence type="ECO:0000256" key="1">
    <source>
        <dbReference type="ARBA" id="ARBA00001968"/>
    </source>
</evidence>